<dbReference type="RefSeq" id="WP_125084837.1">
    <property type="nucleotide sequence ID" value="NZ_CP034248.1"/>
</dbReference>
<reference evidence="2 3" key="1">
    <citation type="submission" date="2018-11" db="EMBL/GenBank/DDBJ databases">
        <title>Genome sequencing of Paenibacillus lentus DSM25539(T).</title>
        <authorList>
            <person name="Kook J.-K."/>
            <person name="Park S.-N."/>
            <person name="Lim Y.K."/>
        </authorList>
    </citation>
    <scope>NUCLEOTIDE SEQUENCE [LARGE SCALE GENOMIC DNA]</scope>
    <source>
        <strain evidence="2 3">DSM 25539</strain>
    </source>
</reference>
<dbReference type="EMBL" id="CP034248">
    <property type="protein sequence ID" value="AZK48687.1"/>
    <property type="molecule type" value="Genomic_DNA"/>
</dbReference>
<protein>
    <submittedName>
        <fullName evidence="2">Uncharacterized protein</fullName>
    </submittedName>
</protein>
<dbReference type="Proteomes" id="UP000273145">
    <property type="component" value="Chromosome"/>
</dbReference>
<evidence type="ECO:0000256" key="1">
    <source>
        <dbReference type="SAM" id="Phobius"/>
    </source>
</evidence>
<feature type="transmembrane region" description="Helical" evidence="1">
    <location>
        <begin position="46"/>
        <end position="65"/>
    </location>
</feature>
<dbReference type="AlphaFoldDB" id="A0A3Q8SE81"/>
<dbReference type="OrthoDB" id="2628638at2"/>
<organism evidence="2 3">
    <name type="scientific">Paenibacillus lentus</name>
    <dbReference type="NCBI Taxonomy" id="1338368"/>
    <lineage>
        <taxon>Bacteria</taxon>
        <taxon>Bacillati</taxon>
        <taxon>Bacillota</taxon>
        <taxon>Bacilli</taxon>
        <taxon>Bacillales</taxon>
        <taxon>Paenibacillaceae</taxon>
        <taxon>Paenibacillus</taxon>
    </lineage>
</organism>
<keyword evidence="1" id="KW-1133">Transmembrane helix</keyword>
<name>A0A3Q8SE81_9BACL</name>
<keyword evidence="3" id="KW-1185">Reference proteome</keyword>
<feature type="transmembrane region" description="Helical" evidence="1">
    <location>
        <begin position="71"/>
        <end position="93"/>
    </location>
</feature>
<dbReference type="KEGG" id="plen:EIM92_22955"/>
<gene>
    <name evidence="2" type="ORF">EIM92_22955</name>
</gene>
<evidence type="ECO:0000313" key="2">
    <source>
        <dbReference type="EMBL" id="AZK48687.1"/>
    </source>
</evidence>
<proteinExistence type="predicted"/>
<sequence length="113" mass="12277">MSTTAKQSHQTSHFKQGGNSVVCRKCKSTQVVANERGYSFGLMFKVLLSIIGIGIVLGIVFSLFGSESIGMPGVIFLFTFFSLPISLLCGFIGRRDIENGCMNCGNKWMAGKQ</sequence>
<evidence type="ECO:0000313" key="3">
    <source>
        <dbReference type="Proteomes" id="UP000273145"/>
    </source>
</evidence>
<keyword evidence="1" id="KW-0812">Transmembrane</keyword>
<keyword evidence="1" id="KW-0472">Membrane</keyword>
<accession>A0A3Q8SE81</accession>